<dbReference type="EMBL" id="JBHSWG010000003">
    <property type="protein sequence ID" value="MFC6761767.1"/>
    <property type="molecule type" value="Genomic_DNA"/>
</dbReference>
<protein>
    <submittedName>
        <fullName evidence="1">Uncharacterized protein</fullName>
    </submittedName>
</protein>
<accession>A0ABW2B8I5</accession>
<dbReference type="Proteomes" id="UP001596353">
    <property type="component" value="Unassembled WGS sequence"/>
</dbReference>
<organism evidence="1 2">
    <name type="scientific">Sulfitobacter porphyrae</name>
    <dbReference type="NCBI Taxonomy" id="1246864"/>
    <lineage>
        <taxon>Bacteria</taxon>
        <taxon>Pseudomonadati</taxon>
        <taxon>Pseudomonadota</taxon>
        <taxon>Alphaproteobacteria</taxon>
        <taxon>Rhodobacterales</taxon>
        <taxon>Roseobacteraceae</taxon>
        <taxon>Sulfitobacter</taxon>
    </lineage>
</organism>
<sequence length="34" mass="3699">MGFENSLTDHCNHPHPDNAASVAALRSLLENHLS</sequence>
<keyword evidence="2" id="KW-1185">Reference proteome</keyword>
<evidence type="ECO:0000313" key="2">
    <source>
        <dbReference type="Proteomes" id="UP001596353"/>
    </source>
</evidence>
<comment type="caution">
    <text evidence="1">The sequence shown here is derived from an EMBL/GenBank/DDBJ whole genome shotgun (WGS) entry which is preliminary data.</text>
</comment>
<proteinExistence type="predicted"/>
<reference evidence="2" key="1">
    <citation type="journal article" date="2019" name="Int. J. Syst. Evol. Microbiol.">
        <title>The Global Catalogue of Microorganisms (GCM) 10K type strain sequencing project: providing services to taxonomists for standard genome sequencing and annotation.</title>
        <authorList>
            <consortium name="The Broad Institute Genomics Platform"/>
            <consortium name="The Broad Institute Genome Sequencing Center for Infectious Disease"/>
            <person name="Wu L."/>
            <person name="Ma J."/>
        </authorList>
    </citation>
    <scope>NUCLEOTIDE SEQUENCE [LARGE SCALE GENOMIC DNA]</scope>
    <source>
        <strain evidence="2">CCUG 66188</strain>
    </source>
</reference>
<gene>
    <name evidence="1" type="ORF">ACFQFQ_23470</name>
</gene>
<evidence type="ECO:0000313" key="1">
    <source>
        <dbReference type="EMBL" id="MFC6761767.1"/>
    </source>
</evidence>
<name>A0ABW2B8I5_9RHOB</name>